<comment type="similarity">
    <text evidence="2 8">Belongs to the alanine or glycine:cation symporter (AGCS) (TC 2.A.25) family.</text>
</comment>
<keyword evidence="3 8" id="KW-0813">Transport</keyword>
<evidence type="ECO:0000256" key="5">
    <source>
        <dbReference type="ARBA" id="ARBA00022692"/>
    </source>
</evidence>
<feature type="transmembrane region" description="Helical" evidence="8">
    <location>
        <begin position="430"/>
        <end position="451"/>
    </location>
</feature>
<keyword evidence="5 8" id="KW-0812">Transmembrane</keyword>
<keyword evidence="6 8" id="KW-1133">Transmembrane helix</keyword>
<dbReference type="PANTHER" id="PTHR30330">
    <property type="entry name" value="AGSS FAMILY TRANSPORTER, SODIUM-ALANINE"/>
    <property type="match status" value="1"/>
</dbReference>
<proteinExistence type="inferred from homology"/>
<feature type="transmembrane region" description="Helical" evidence="8">
    <location>
        <begin position="35"/>
        <end position="54"/>
    </location>
</feature>
<feature type="transmembrane region" description="Helical" evidence="8">
    <location>
        <begin position="406"/>
        <end position="424"/>
    </location>
</feature>
<feature type="transmembrane region" description="Helical" evidence="8">
    <location>
        <begin position="230"/>
        <end position="251"/>
    </location>
</feature>
<organism evidence="9 10">
    <name type="scientific">Vibrio stylophorae</name>
    <dbReference type="NCBI Taxonomy" id="659351"/>
    <lineage>
        <taxon>Bacteria</taxon>
        <taxon>Pseudomonadati</taxon>
        <taxon>Pseudomonadota</taxon>
        <taxon>Gammaproteobacteria</taxon>
        <taxon>Vibrionales</taxon>
        <taxon>Vibrionaceae</taxon>
        <taxon>Vibrio</taxon>
    </lineage>
</organism>
<evidence type="ECO:0000256" key="6">
    <source>
        <dbReference type="ARBA" id="ARBA00022989"/>
    </source>
</evidence>
<dbReference type="NCBIfam" id="TIGR00835">
    <property type="entry name" value="agcS"/>
    <property type="match status" value="1"/>
</dbReference>
<feature type="transmembrane region" description="Helical" evidence="8">
    <location>
        <begin position="328"/>
        <end position="348"/>
    </location>
</feature>
<feature type="transmembrane region" description="Helical" evidence="8">
    <location>
        <begin position="374"/>
        <end position="394"/>
    </location>
</feature>
<comment type="subcellular location">
    <subcellularLocation>
        <location evidence="8">Cell inner membrane</location>
        <topology evidence="8">Multi-pass membrane protein</topology>
    </subcellularLocation>
    <subcellularLocation>
        <location evidence="1">Cell membrane</location>
        <topology evidence="1">Multi-pass membrane protein</topology>
    </subcellularLocation>
</comment>
<dbReference type="InterPro" id="IPR001463">
    <property type="entry name" value="Na/Ala_symport"/>
</dbReference>
<dbReference type="PANTHER" id="PTHR30330:SF3">
    <property type="entry name" value="TRANSCRIPTIONAL REGULATOR, LRP FAMILY"/>
    <property type="match status" value="1"/>
</dbReference>
<name>A0ABM8ZTZ1_9VIBR</name>
<evidence type="ECO:0000256" key="7">
    <source>
        <dbReference type="ARBA" id="ARBA00023136"/>
    </source>
</evidence>
<evidence type="ECO:0000256" key="8">
    <source>
        <dbReference type="RuleBase" id="RU363064"/>
    </source>
</evidence>
<evidence type="ECO:0000256" key="1">
    <source>
        <dbReference type="ARBA" id="ARBA00004651"/>
    </source>
</evidence>
<keyword evidence="10" id="KW-1185">Reference proteome</keyword>
<dbReference type="Gene3D" id="1.20.1740.10">
    <property type="entry name" value="Amino acid/polyamine transporter I"/>
    <property type="match status" value="1"/>
</dbReference>
<dbReference type="PRINTS" id="PR00175">
    <property type="entry name" value="NAALASMPORT"/>
</dbReference>
<keyword evidence="4" id="KW-1003">Cell membrane</keyword>
<evidence type="ECO:0000313" key="9">
    <source>
        <dbReference type="EMBL" id="CAH0533405.1"/>
    </source>
</evidence>
<gene>
    <name evidence="9" type="primary">alsT_2</name>
    <name evidence="9" type="ORF">VST7929_01271</name>
</gene>
<evidence type="ECO:0000256" key="3">
    <source>
        <dbReference type="ARBA" id="ARBA00022448"/>
    </source>
</evidence>
<evidence type="ECO:0000256" key="2">
    <source>
        <dbReference type="ARBA" id="ARBA00009261"/>
    </source>
</evidence>
<dbReference type="RefSeq" id="WP_237465827.1">
    <property type="nucleotide sequence ID" value="NZ_CAKLDI010000001.1"/>
</dbReference>
<accession>A0ABM8ZTZ1</accession>
<dbReference type="Proteomes" id="UP000838672">
    <property type="component" value="Unassembled WGS sequence"/>
</dbReference>
<keyword evidence="8" id="KW-0769">Symport</keyword>
<feature type="transmembrane region" description="Helical" evidence="8">
    <location>
        <begin position="115"/>
        <end position="133"/>
    </location>
</feature>
<dbReference type="Pfam" id="PF01235">
    <property type="entry name" value="Na_Ala_symp"/>
    <property type="match status" value="1"/>
</dbReference>
<keyword evidence="7 8" id="KW-0472">Membrane</keyword>
<keyword evidence="8" id="KW-0997">Cell inner membrane</keyword>
<feature type="transmembrane region" description="Helical" evidence="8">
    <location>
        <begin position="263"/>
        <end position="286"/>
    </location>
</feature>
<evidence type="ECO:0000256" key="4">
    <source>
        <dbReference type="ARBA" id="ARBA00022475"/>
    </source>
</evidence>
<reference evidence="9" key="1">
    <citation type="submission" date="2021-11" db="EMBL/GenBank/DDBJ databases">
        <authorList>
            <person name="Rodrigo-Torres L."/>
            <person name="Arahal R. D."/>
            <person name="Lucena T."/>
        </authorList>
    </citation>
    <scope>NUCLEOTIDE SEQUENCE</scope>
    <source>
        <strain evidence="9">CECT 7929</strain>
    </source>
</reference>
<dbReference type="PROSITE" id="PS00873">
    <property type="entry name" value="NA_ALANINE_SYMP"/>
    <property type="match status" value="1"/>
</dbReference>
<feature type="transmembrane region" description="Helical" evidence="8">
    <location>
        <begin position="170"/>
        <end position="193"/>
    </location>
</feature>
<evidence type="ECO:0000313" key="10">
    <source>
        <dbReference type="Proteomes" id="UP000838672"/>
    </source>
</evidence>
<comment type="caution">
    <text evidence="9">The sequence shown here is derived from an EMBL/GenBank/DDBJ whole genome shotgun (WGS) entry which is preliminary data.</text>
</comment>
<sequence>MTTITTAADAATEAAIQVATQPSNTETILNQINGFVWGPPLLILLVGTGVYFTFRLSLLQFRYLPYALALVFKKDPNPKTGDVSSFSALCTALSATIGTGNIVGVATAIKLGGPGALFWMWMAALFGMVTKYAECLLAVKYRKIDANGQINGGPMHYLEAATGNKFLAKIFAFFAIGVAFFGIGTFAQVNAIVDSAHNVFHLPEIATAVILTTLVAIVTLGGIKSIARVASTVVPVMALGYVLTCTMLLIFNASAVPAALQNIISSAFTGHAAAGGFAGAGIMLAIQAGVARGVFSNESGLGSAPIAAAAAKTDSCVRQGLINMTGTFLDTIIICTMTGLALVVTGVWSGDAAGAGMTTQAFAAGLGSNWGPKLVSTGLIFFAFTTILGWNYYGERCAAYLFGTKAIFPYKLIFIGLIASGVFLQLNTIWILADIVNGLMAIPNLIGLLLLRKVVIAETQSYFEQRRRINVGTDLNSDMA</sequence>
<feature type="transmembrane region" description="Helical" evidence="8">
    <location>
        <begin position="205"/>
        <end position="223"/>
    </location>
</feature>
<dbReference type="EMBL" id="CAKLDI010000001">
    <property type="protein sequence ID" value="CAH0533405.1"/>
    <property type="molecule type" value="Genomic_DNA"/>
</dbReference>
<protein>
    <submittedName>
        <fullName evidence="9">Amino-acid carrier protein AlsT</fullName>
    </submittedName>
</protein>